<evidence type="ECO:0000256" key="9">
    <source>
        <dbReference type="SAM" id="SignalP"/>
    </source>
</evidence>
<evidence type="ECO:0000256" key="8">
    <source>
        <dbReference type="PROSITE-ProRule" id="PRU01360"/>
    </source>
</evidence>
<proteinExistence type="inferred from homology"/>
<evidence type="ECO:0000259" key="10">
    <source>
        <dbReference type="Pfam" id="PF07715"/>
    </source>
</evidence>
<organism evidence="11 12">
    <name type="scientific">Rapidithrix thailandica</name>
    <dbReference type="NCBI Taxonomy" id="413964"/>
    <lineage>
        <taxon>Bacteria</taxon>
        <taxon>Pseudomonadati</taxon>
        <taxon>Bacteroidota</taxon>
        <taxon>Cytophagia</taxon>
        <taxon>Cytophagales</taxon>
        <taxon>Flammeovirgaceae</taxon>
        <taxon>Rapidithrix</taxon>
    </lineage>
</organism>
<dbReference type="Gene3D" id="2.60.40.1120">
    <property type="entry name" value="Carboxypeptidase-like, regulatory domain"/>
    <property type="match status" value="1"/>
</dbReference>
<dbReference type="PANTHER" id="PTHR30069">
    <property type="entry name" value="TONB-DEPENDENT OUTER MEMBRANE RECEPTOR"/>
    <property type="match status" value="1"/>
</dbReference>
<dbReference type="NCBIfam" id="TIGR04056">
    <property type="entry name" value="OMP_RagA_SusC"/>
    <property type="match status" value="1"/>
</dbReference>
<dbReference type="PROSITE" id="PS52016">
    <property type="entry name" value="TONB_DEPENDENT_REC_3"/>
    <property type="match status" value="1"/>
</dbReference>
<protein>
    <submittedName>
        <fullName evidence="11">SusC/RagA family TonB-linked outer membrane protein</fullName>
    </submittedName>
</protein>
<keyword evidence="5 9" id="KW-0732">Signal</keyword>
<dbReference type="Proteomes" id="UP001403385">
    <property type="component" value="Unassembled WGS sequence"/>
</dbReference>
<gene>
    <name evidence="11" type="ORF">AAG747_11315</name>
</gene>
<keyword evidence="12" id="KW-1185">Reference proteome</keyword>
<dbReference type="InterPro" id="IPR023997">
    <property type="entry name" value="TonB-dep_OMP_SusC/RagA_CS"/>
</dbReference>
<evidence type="ECO:0000256" key="1">
    <source>
        <dbReference type="ARBA" id="ARBA00004571"/>
    </source>
</evidence>
<evidence type="ECO:0000256" key="6">
    <source>
        <dbReference type="ARBA" id="ARBA00023136"/>
    </source>
</evidence>
<comment type="subcellular location">
    <subcellularLocation>
        <location evidence="1 8">Cell outer membrane</location>
        <topology evidence="1 8">Multi-pass membrane protein</topology>
    </subcellularLocation>
</comment>
<dbReference type="GO" id="GO:0044718">
    <property type="term" value="P:siderophore transmembrane transport"/>
    <property type="evidence" value="ECO:0007669"/>
    <property type="project" value="TreeGrafter"/>
</dbReference>
<keyword evidence="7 8" id="KW-0998">Cell outer membrane</keyword>
<keyword evidence="2 8" id="KW-0813">Transport</keyword>
<evidence type="ECO:0000313" key="11">
    <source>
        <dbReference type="EMBL" id="MEN7548502.1"/>
    </source>
</evidence>
<dbReference type="InterPro" id="IPR036942">
    <property type="entry name" value="Beta-barrel_TonB_sf"/>
</dbReference>
<reference evidence="11 12" key="1">
    <citation type="submission" date="2024-04" db="EMBL/GenBank/DDBJ databases">
        <title>Novel genus in family Flammeovirgaceae.</title>
        <authorList>
            <person name="Nguyen T.H."/>
            <person name="Vuong T.Q."/>
            <person name="Le H."/>
            <person name="Kim S.-G."/>
        </authorList>
    </citation>
    <scope>NUCLEOTIDE SEQUENCE [LARGE SCALE GENOMIC DNA]</scope>
    <source>
        <strain evidence="11 12">JCM 23209</strain>
    </source>
</reference>
<accession>A0AAW9RUC4</accession>
<feature type="domain" description="TonB-dependent receptor plug" evidence="10">
    <location>
        <begin position="119"/>
        <end position="242"/>
    </location>
</feature>
<evidence type="ECO:0000256" key="3">
    <source>
        <dbReference type="ARBA" id="ARBA00022452"/>
    </source>
</evidence>
<dbReference type="InterPro" id="IPR039426">
    <property type="entry name" value="TonB-dep_rcpt-like"/>
</dbReference>
<dbReference type="SUPFAM" id="SSF56935">
    <property type="entry name" value="Porins"/>
    <property type="match status" value="1"/>
</dbReference>
<feature type="chain" id="PRO_5043421010" evidence="9">
    <location>
        <begin position="24"/>
        <end position="1039"/>
    </location>
</feature>
<dbReference type="Gene3D" id="2.170.130.10">
    <property type="entry name" value="TonB-dependent receptor, plug domain"/>
    <property type="match status" value="1"/>
</dbReference>
<dbReference type="Pfam" id="PF07715">
    <property type="entry name" value="Plug"/>
    <property type="match status" value="1"/>
</dbReference>
<keyword evidence="6 8" id="KW-0472">Membrane</keyword>
<dbReference type="InterPro" id="IPR012910">
    <property type="entry name" value="Plug_dom"/>
</dbReference>
<evidence type="ECO:0000256" key="5">
    <source>
        <dbReference type="ARBA" id="ARBA00022729"/>
    </source>
</evidence>
<dbReference type="AlphaFoldDB" id="A0AAW9RUC4"/>
<evidence type="ECO:0000256" key="7">
    <source>
        <dbReference type="ARBA" id="ARBA00023237"/>
    </source>
</evidence>
<dbReference type="EMBL" id="JBDKWZ010000005">
    <property type="protein sequence ID" value="MEN7548502.1"/>
    <property type="molecule type" value="Genomic_DNA"/>
</dbReference>
<dbReference type="Pfam" id="PF13715">
    <property type="entry name" value="CarbopepD_reg_2"/>
    <property type="match status" value="1"/>
</dbReference>
<dbReference type="FunFam" id="2.170.130.10:FF:000023">
    <property type="entry name" value="SusC/RagA family TonB-linked outer membrane protein"/>
    <property type="match status" value="1"/>
</dbReference>
<keyword evidence="4 8" id="KW-0812">Transmembrane</keyword>
<dbReference type="SUPFAM" id="SSF49464">
    <property type="entry name" value="Carboxypeptidase regulatory domain-like"/>
    <property type="match status" value="1"/>
</dbReference>
<sequence length="1039" mass="114598">MMNKFLLLAVGFLLCWTTHVVQAQTRTISGTVTSAEEGQGLPGVNILVKGSTAGTTSDINGNYTLTVAADAQTLIFSYIGYLTQEIEIGNQSTINIAMVIDTQQLEEVVVTALGIEKQKRSLGYSVTELQGEEFTQARELNLADALSGKVAGVNVSNIGSGVAGSSRVIIRGNTSLAGNNQPLYVIDGVPMDNTQLGSAGMWGGQDWGDGLSSLNPDDIESISVLKGNTAAALYGSRASNGVIVITTKKGTKRKGIGVEFNSNLTLENIINTYDFQDSYGHGNRGQKPTTLLEALDYGATAWGARLDGSPVLQFDGEMRPYSNRGEDNFKNYYRTGSTITNTLALTGGGDKQTFRFSASDLRNESITPNSRMNRQTFTANINSNWVDRLTLSTKIQYSREEVDNRARLSDAPGNGNYTLSVLPPSIDVEDMKGTTPKEGAQEDGTELQYSSNVFSQNPYWAAYQFETKDIRDRVLGSGLLRYDFTDWLYIHGRLGIDWYTSRRTSIEPYGTAYKIRGSIHEIERRVRETNMEFLVGVEKEIGVFNVSAFFGGNRMRREDETTDVGGDNFNIPFFHTISNLEAPVVNFMDIQKGINSLFGSAEFSYKNYVFLTFTGRNDWFSSLNPETNSIFYPSVGASFVFTDAFELPSWISYGKVRASWAQVGGDTEPYKTALNYSLLAPGHLGRPVGRILQDVIPNPDLQPLVVTETEVGFDLKFFGNRLGVDYAFYTRKTEEDILDASISESTGFASATVNIGELTNEGHELLLTATPIASTLKWDISFNFAYNETTVQKLVGDQKVFSAETARSQDAFSQHRIEFTDENGVHMEGGYSLIVGYKQMTIDGMKVYDDNGYPVRGNLEVLGRGVHPYTLGVNNSFNWKNFNLGFLVDMKFGGDLYVGTNASTVGNGMHRMTLGGRENGLTVSGVDESGTPNTWTIAPENLQDYWDRYNDISGNFVEDAGFVKLRQVIFGYNFPNSLLDKTPFTSINLSFVARNLWLIHSNVDNVDPESTYTNGNGQGLEWFGVPQNRSYGFNLNLKL</sequence>
<evidence type="ECO:0000313" key="12">
    <source>
        <dbReference type="Proteomes" id="UP001403385"/>
    </source>
</evidence>
<feature type="signal peptide" evidence="9">
    <location>
        <begin position="1"/>
        <end position="23"/>
    </location>
</feature>
<dbReference type="InterPro" id="IPR037066">
    <property type="entry name" value="Plug_dom_sf"/>
</dbReference>
<dbReference type="RefSeq" id="WP_346821280.1">
    <property type="nucleotide sequence ID" value="NZ_JBDKWZ010000005.1"/>
</dbReference>
<dbReference type="InterPro" id="IPR023996">
    <property type="entry name" value="TonB-dep_OMP_SusC/RagA"/>
</dbReference>
<evidence type="ECO:0000256" key="4">
    <source>
        <dbReference type="ARBA" id="ARBA00022692"/>
    </source>
</evidence>
<comment type="caution">
    <text evidence="11">The sequence shown here is derived from an EMBL/GenBank/DDBJ whole genome shotgun (WGS) entry which is preliminary data.</text>
</comment>
<dbReference type="PANTHER" id="PTHR30069:SF29">
    <property type="entry name" value="HEMOGLOBIN AND HEMOGLOBIN-HAPTOGLOBIN-BINDING PROTEIN 1-RELATED"/>
    <property type="match status" value="1"/>
</dbReference>
<dbReference type="GO" id="GO:0009279">
    <property type="term" value="C:cell outer membrane"/>
    <property type="evidence" value="ECO:0007669"/>
    <property type="project" value="UniProtKB-SubCell"/>
</dbReference>
<dbReference type="GO" id="GO:0015344">
    <property type="term" value="F:siderophore uptake transmembrane transporter activity"/>
    <property type="evidence" value="ECO:0007669"/>
    <property type="project" value="TreeGrafter"/>
</dbReference>
<keyword evidence="3 8" id="KW-1134">Transmembrane beta strand</keyword>
<dbReference type="Gene3D" id="2.40.170.20">
    <property type="entry name" value="TonB-dependent receptor, beta-barrel domain"/>
    <property type="match status" value="1"/>
</dbReference>
<name>A0AAW9RUC4_9BACT</name>
<comment type="similarity">
    <text evidence="8">Belongs to the TonB-dependent receptor family.</text>
</comment>
<dbReference type="NCBIfam" id="TIGR04057">
    <property type="entry name" value="SusC_RagA_signa"/>
    <property type="match status" value="1"/>
</dbReference>
<evidence type="ECO:0000256" key="2">
    <source>
        <dbReference type="ARBA" id="ARBA00022448"/>
    </source>
</evidence>
<dbReference type="InterPro" id="IPR008969">
    <property type="entry name" value="CarboxyPept-like_regulatory"/>
</dbReference>